<name>A0AAD4GA01_BOLED</name>
<comment type="caution">
    <text evidence="2">The sequence shown here is derived from an EMBL/GenBank/DDBJ whole genome shotgun (WGS) entry which is preliminary data.</text>
</comment>
<dbReference type="Proteomes" id="UP001194468">
    <property type="component" value="Unassembled WGS sequence"/>
</dbReference>
<protein>
    <submittedName>
        <fullName evidence="2">Uncharacterized protein</fullName>
    </submittedName>
</protein>
<evidence type="ECO:0000313" key="3">
    <source>
        <dbReference type="Proteomes" id="UP001194468"/>
    </source>
</evidence>
<feature type="region of interest" description="Disordered" evidence="1">
    <location>
        <begin position="16"/>
        <end position="38"/>
    </location>
</feature>
<keyword evidence="3" id="KW-1185">Reference proteome</keyword>
<gene>
    <name evidence="2" type="ORF">L210DRAFT_3560688</name>
</gene>
<proteinExistence type="predicted"/>
<reference evidence="2" key="1">
    <citation type="submission" date="2019-10" db="EMBL/GenBank/DDBJ databases">
        <authorList>
            <consortium name="DOE Joint Genome Institute"/>
            <person name="Kuo A."/>
            <person name="Miyauchi S."/>
            <person name="Kiss E."/>
            <person name="Drula E."/>
            <person name="Kohler A."/>
            <person name="Sanchez-Garcia M."/>
            <person name="Andreopoulos B."/>
            <person name="Barry K.W."/>
            <person name="Bonito G."/>
            <person name="Buee M."/>
            <person name="Carver A."/>
            <person name="Chen C."/>
            <person name="Cichocki N."/>
            <person name="Clum A."/>
            <person name="Culley D."/>
            <person name="Crous P.W."/>
            <person name="Fauchery L."/>
            <person name="Girlanda M."/>
            <person name="Hayes R."/>
            <person name="Keri Z."/>
            <person name="LaButti K."/>
            <person name="Lipzen A."/>
            <person name="Lombard V."/>
            <person name="Magnuson J."/>
            <person name="Maillard F."/>
            <person name="Morin E."/>
            <person name="Murat C."/>
            <person name="Nolan M."/>
            <person name="Ohm R."/>
            <person name="Pangilinan J."/>
            <person name="Pereira M."/>
            <person name="Perotto S."/>
            <person name="Peter M."/>
            <person name="Riley R."/>
            <person name="Sitrit Y."/>
            <person name="Stielow B."/>
            <person name="Szollosi G."/>
            <person name="Zifcakova L."/>
            <person name="Stursova M."/>
            <person name="Spatafora J.W."/>
            <person name="Tedersoo L."/>
            <person name="Vaario L.-M."/>
            <person name="Yamada A."/>
            <person name="Yan M."/>
            <person name="Wang P."/>
            <person name="Xu J."/>
            <person name="Bruns T."/>
            <person name="Baldrian P."/>
            <person name="Vilgalys R."/>
            <person name="Henrissat B."/>
            <person name="Grigoriev I.V."/>
            <person name="Hibbett D."/>
            <person name="Nagy L.G."/>
            <person name="Martin F.M."/>
        </authorList>
    </citation>
    <scope>NUCLEOTIDE SEQUENCE</scope>
    <source>
        <strain evidence="2">BED1</strain>
    </source>
</reference>
<sequence length="94" mass="10546">MDEDIYEAVMDAKTLREQSAASGAGDDDPDEVVEPAPTRSEAIRAALLLQRYTKDLNDPFACKLEAMLDLFGQQTCRTELQGMKNTNFVFPPYR</sequence>
<evidence type="ECO:0000313" key="2">
    <source>
        <dbReference type="EMBL" id="KAF8431298.1"/>
    </source>
</evidence>
<dbReference type="EMBL" id="WHUW01000051">
    <property type="protein sequence ID" value="KAF8431298.1"/>
    <property type="molecule type" value="Genomic_DNA"/>
</dbReference>
<evidence type="ECO:0000256" key="1">
    <source>
        <dbReference type="SAM" id="MobiDB-lite"/>
    </source>
</evidence>
<accession>A0AAD4GA01</accession>
<reference evidence="2" key="2">
    <citation type="journal article" date="2020" name="Nat. Commun.">
        <title>Large-scale genome sequencing of mycorrhizal fungi provides insights into the early evolution of symbiotic traits.</title>
        <authorList>
            <person name="Miyauchi S."/>
            <person name="Kiss E."/>
            <person name="Kuo A."/>
            <person name="Drula E."/>
            <person name="Kohler A."/>
            <person name="Sanchez-Garcia M."/>
            <person name="Morin E."/>
            <person name="Andreopoulos B."/>
            <person name="Barry K.W."/>
            <person name="Bonito G."/>
            <person name="Buee M."/>
            <person name="Carver A."/>
            <person name="Chen C."/>
            <person name="Cichocki N."/>
            <person name="Clum A."/>
            <person name="Culley D."/>
            <person name="Crous P.W."/>
            <person name="Fauchery L."/>
            <person name="Girlanda M."/>
            <person name="Hayes R.D."/>
            <person name="Keri Z."/>
            <person name="LaButti K."/>
            <person name="Lipzen A."/>
            <person name="Lombard V."/>
            <person name="Magnuson J."/>
            <person name="Maillard F."/>
            <person name="Murat C."/>
            <person name="Nolan M."/>
            <person name="Ohm R.A."/>
            <person name="Pangilinan J."/>
            <person name="Pereira M.F."/>
            <person name="Perotto S."/>
            <person name="Peter M."/>
            <person name="Pfister S."/>
            <person name="Riley R."/>
            <person name="Sitrit Y."/>
            <person name="Stielow J.B."/>
            <person name="Szollosi G."/>
            <person name="Zifcakova L."/>
            <person name="Stursova M."/>
            <person name="Spatafora J.W."/>
            <person name="Tedersoo L."/>
            <person name="Vaario L.M."/>
            <person name="Yamada A."/>
            <person name="Yan M."/>
            <person name="Wang P."/>
            <person name="Xu J."/>
            <person name="Bruns T."/>
            <person name="Baldrian P."/>
            <person name="Vilgalys R."/>
            <person name="Dunand C."/>
            <person name="Henrissat B."/>
            <person name="Grigoriev I.V."/>
            <person name="Hibbett D."/>
            <person name="Nagy L.G."/>
            <person name="Martin F.M."/>
        </authorList>
    </citation>
    <scope>NUCLEOTIDE SEQUENCE</scope>
    <source>
        <strain evidence="2">BED1</strain>
    </source>
</reference>
<dbReference type="AlphaFoldDB" id="A0AAD4GA01"/>
<organism evidence="2 3">
    <name type="scientific">Boletus edulis BED1</name>
    <dbReference type="NCBI Taxonomy" id="1328754"/>
    <lineage>
        <taxon>Eukaryota</taxon>
        <taxon>Fungi</taxon>
        <taxon>Dikarya</taxon>
        <taxon>Basidiomycota</taxon>
        <taxon>Agaricomycotina</taxon>
        <taxon>Agaricomycetes</taxon>
        <taxon>Agaricomycetidae</taxon>
        <taxon>Boletales</taxon>
        <taxon>Boletineae</taxon>
        <taxon>Boletaceae</taxon>
        <taxon>Boletoideae</taxon>
        <taxon>Boletus</taxon>
    </lineage>
</organism>